<proteinExistence type="predicted"/>
<dbReference type="EMBL" id="AKIJ01000001">
    <property type="protein sequence ID" value="KFG27215.1"/>
    <property type="molecule type" value="Genomic_DNA"/>
</dbReference>
<gene>
    <name evidence="3" type="ORF">NESG_00292</name>
</gene>
<evidence type="ECO:0000313" key="3">
    <source>
        <dbReference type="EMBL" id="KFG27215.1"/>
    </source>
</evidence>
<dbReference type="HOGENOM" id="CLU_966726_0_0_1"/>
<keyword evidence="4" id="KW-1185">Reference proteome</keyword>
<feature type="transmembrane region" description="Helical" evidence="1">
    <location>
        <begin position="75"/>
        <end position="95"/>
    </location>
</feature>
<sequence length="288" mass="33246">MKRDHLQYITQNMAINIFAVAVRCYCPSESLSRYSYYDLTEAEEYIKGNPFADKPAITLYYFTKMLSLISIGGRYSVHSVLFTVTALCDFMSAYLLGTPMYFLLTSFLPSEVYSIICLVAVLCYRKILLRYTAPLLALLCMEGTYTKCAPGINPYWYINMQMFAEYRELCRDIFQAMHFFFQALTIYSQCISTKLYLTMVFKDLGYRGYILVWCILSIQKTERKQIFNLLLGLSFLGAVIDHLVWYMLVLCGVGNMNFLCWSNAVTIVSTGVAALLHEKSVRNREKRT</sequence>
<dbReference type="InterPro" id="IPR031497">
    <property type="entry name" value="8TM_micro"/>
</dbReference>
<evidence type="ECO:0000313" key="4">
    <source>
        <dbReference type="Proteomes" id="UP000054524"/>
    </source>
</evidence>
<feature type="domain" description="Microsporidial 8TM transmembrane" evidence="2">
    <location>
        <begin position="30"/>
        <end position="280"/>
    </location>
</feature>
<dbReference type="Proteomes" id="UP000054524">
    <property type="component" value="Unassembled WGS sequence"/>
</dbReference>
<feature type="transmembrane region" description="Helical" evidence="1">
    <location>
        <begin position="101"/>
        <end position="124"/>
    </location>
</feature>
<keyword evidence="1" id="KW-0472">Membrane</keyword>
<dbReference type="Pfam" id="PF17028">
    <property type="entry name" value="8TM_micro"/>
    <property type="match status" value="1"/>
</dbReference>
<accession>A0A086J4Z7</accession>
<comment type="caution">
    <text evidence="3">The sequence shown here is derived from an EMBL/GenBank/DDBJ whole genome shotgun (WGS) entry which is preliminary data.</text>
</comment>
<keyword evidence="1" id="KW-0812">Transmembrane</keyword>
<feature type="transmembrane region" description="Helical" evidence="1">
    <location>
        <begin position="226"/>
        <end position="248"/>
    </location>
</feature>
<organism evidence="3 4">
    <name type="scientific">Nematocida ausubeli (strain ATCC PRA-371 / ERTm2)</name>
    <name type="common">Nematode killer fungus</name>
    <dbReference type="NCBI Taxonomy" id="1913371"/>
    <lineage>
        <taxon>Eukaryota</taxon>
        <taxon>Fungi</taxon>
        <taxon>Fungi incertae sedis</taxon>
        <taxon>Microsporidia</taxon>
        <taxon>Nematocida</taxon>
    </lineage>
</organism>
<name>A0A086J4Z7_NEMA1</name>
<reference evidence="3 4" key="1">
    <citation type="journal article" date="2014" name="Genome Announc.">
        <title>Genome Sequence of the Microsporidian Species Nematocida sp1 Strain ERTm6 (ATCC PRA-372).</title>
        <authorList>
            <person name="Bakowski M.A."/>
            <person name="Priest M."/>
            <person name="Young S."/>
            <person name="Cuomo C.A."/>
            <person name="Troemel E.R."/>
        </authorList>
    </citation>
    <scope>NUCLEOTIDE SEQUENCE [LARGE SCALE GENOMIC DNA]</scope>
    <source>
        <strain evidence="3 4">ERTm6</strain>
    </source>
</reference>
<dbReference type="GeneID" id="77675265"/>
<keyword evidence="1" id="KW-1133">Transmembrane helix</keyword>
<evidence type="ECO:0000259" key="2">
    <source>
        <dbReference type="Pfam" id="PF17028"/>
    </source>
</evidence>
<evidence type="ECO:0000256" key="1">
    <source>
        <dbReference type="SAM" id="Phobius"/>
    </source>
</evidence>
<dbReference type="RefSeq" id="XP_052905770.1">
    <property type="nucleotide sequence ID" value="XM_053047945.1"/>
</dbReference>
<dbReference type="AlphaFoldDB" id="A0A086J4Z7"/>
<feature type="transmembrane region" description="Helical" evidence="1">
    <location>
        <begin position="254"/>
        <end position="276"/>
    </location>
</feature>
<protein>
    <recommendedName>
        <fullName evidence="2">Microsporidial 8TM transmembrane domain-containing protein</fullName>
    </recommendedName>
</protein>